<dbReference type="Proteomes" id="UP000005546">
    <property type="component" value="Unassembled WGS sequence"/>
</dbReference>
<protein>
    <submittedName>
        <fullName evidence="3">FG-GAP repeat protein</fullName>
    </submittedName>
</protein>
<name>F3QT88_9BACT</name>
<evidence type="ECO:0000256" key="2">
    <source>
        <dbReference type="SAM" id="SignalP"/>
    </source>
</evidence>
<dbReference type="EMBL" id="AFBR01000036">
    <property type="protein sequence ID" value="EGG54613.1"/>
    <property type="molecule type" value="Genomic_DNA"/>
</dbReference>
<evidence type="ECO:0000256" key="1">
    <source>
        <dbReference type="ARBA" id="ARBA00022729"/>
    </source>
</evidence>
<dbReference type="Pfam" id="PF13517">
    <property type="entry name" value="FG-GAP_3"/>
    <property type="match status" value="2"/>
</dbReference>
<dbReference type="SUPFAM" id="SSF49265">
    <property type="entry name" value="Fibronectin type III"/>
    <property type="match status" value="1"/>
</dbReference>
<gene>
    <name evidence="3" type="ORF">HMPREF9442_01405</name>
</gene>
<evidence type="ECO:0000313" key="4">
    <source>
        <dbReference type="Proteomes" id="UP000005546"/>
    </source>
</evidence>
<organism evidence="3 4">
    <name type="scientific">Paraprevotella xylaniphila YIT 11841</name>
    <dbReference type="NCBI Taxonomy" id="762982"/>
    <lineage>
        <taxon>Bacteria</taxon>
        <taxon>Pseudomonadati</taxon>
        <taxon>Bacteroidota</taxon>
        <taxon>Bacteroidia</taxon>
        <taxon>Bacteroidales</taxon>
        <taxon>Prevotellaceae</taxon>
        <taxon>Paraprevotella</taxon>
    </lineage>
</organism>
<sequence length="744" mass="81976">MKKRTFKGMLFSAALLTSVGEVQAQDNPITFTRDMTFREEYGWANSNATPKVGDFDNDGINDLWLDGRRQSQGWQTRPVFAKGLGGREFLADYEPIMEITYDSTIVQKIDTIWMKDNQGDFVLDGEGNKIIEELAPVLDDEGNPVNDTIVTEHENYMGTKNGLPETAWSAGSQPIDFNADGLVDYLVLHPGEVGDVQGYKLVKNLGNGRFEEVEDETLGSMKFSENPKRGDFNKFNEENAFTSVVTGDYDKDGFVDLLITGMDVNGRFMRLLRNVEGKRFEVQNVFEALPFDKEVNRRGLWEETGVSDNPETGESIKSVYLQDQPTMKAKPLSHGSVAFLDMDNDGWLDIVVTGYADGTDMGDVGAEPGGDEIRFYHNQKDGTFKDVTDQLIPAAQEILAGLGLETKGTLEDVFTAWATENLVMMATDYNQDGLMDLMICGKSRTGVPETLCLINTPVEGSVFSFYEEKVNIVGMTGCGNSGFFYGDFNGDDVPDVYHRGRSDALKPDGNRWDYCRVFDVSEGGSVGLYTSYGFDYWSNDIFGGFMWQWDDDHPVAGNFGDVDNDGKLDLISSGYEAGTDNFIISYNETDYEPVYPDAPAEVTAEAAEKGQVMVKWPAAYLSNGNVAVHNVYIRNNETGVVRMLVPANTETGKQLAYSMFGAYAVNYSMDEGSCFYMFEKLPAGSYTVGVQAVNYAYLASGFTTAEVTVTDGYEAGIQVPEKLAGVKVAIEGNAITVNSSESAA</sequence>
<feature type="chain" id="PRO_5003305427" evidence="2">
    <location>
        <begin position="25"/>
        <end position="744"/>
    </location>
</feature>
<feature type="signal peptide" evidence="2">
    <location>
        <begin position="1"/>
        <end position="24"/>
    </location>
</feature>
<dbReference type="InterPro" id="IPR036116">
    <property type="entry name" value="FN3_sf"/>
</dbReference>
<dbReference type="InterPro" id="IPR013517">
    <property type="entry name" value="FG-GAP"/>
</dbReference>
<evidence type="ECO:0000313" key="3">
    <source>
        <dbReference type="EMBL" id="EGG54613.1"/>
    </source>
</evidence>
<dbReference type="PANTHER" id="PTHR44103:SF1">
    <property type="entry name" value="PROPROTEIN CONVERTASE P"/>
    <property type="match status" value="1"/>
</dbReference>
<dbReference type="eggNOG" id="COG4733">
    <property type="taxonomic scope" value="Bacteria"/>
</dbReference>
<dbReference type="Gene3D" id="2.130.10.130">
    <property type="entry name" value="Integrin alpha, N-terminal"/>
    <property type="match status" value="1"/>
</dbReference>
<accession>F3QT88</accession>
<keyword evidence="1 2" id="KW-0732">Signal</keyword>
<dbReference type="AlphaFoldDB" id="F3QT88"/>
<dbReference type="HOGENOM" id="CLU_357089_0_0_10"/>
<dbReference type="PANTHER" id="PTHR44103">
    <property type="entry name" value="PROPROTEIN CONVERTASE P"/>
    <property type="match status" value="1"/>
</dbReference>
<reference evidence="3 4" key="1">
    <citation type="submission" date="2011-02" db="EMBL/GenBank/DDBJ databases">
        <authorList>
            <person name="Weinstock G."/>
            <person name="Sodergren E."/>
            <person name="Clifton S."/>
            <person name="Fulton L."/>
            <person name="Fulton B."/>
            <person name="Courtney L."/>
            <person name="Fronick C."/>
            <person name="Harrison M."/>
            <person name="Strong C."/>
            <person name="Farmer C."/>
            <person name="Delahaunty K."/>
            <person name="Markovic C."/>
            <person name="Hall O."/>
            <person name="Minx P."/>
            <person name="Tomlinson C."/>
            <person name="Mitreva M."/>
            <person name="Hou S."/>
            <person name="Chen J."/>
            <person name="Wollam A."/>
            <person name="Pepin K.H."/>
            <person name="Johnson M."/>
            <person name="Bhonagiri V."/>
            <person name="Zhang X."/>
            <person name="Suruliraj S."/>
            <person name="Warren W."/>
            <person name="Chinwalla A."/>
            <person name="Mardis E.R."/>
            <person name="Wilson R.K."/>
        </authorList>
    </citation>
    <scope>NUCLEOTIDE SEQUENCE [LARGE SCALE GENOMIC DNA]</scope>
    <source>
        <strain evidence="3 4">YIT 11841</strain>
    </source>
</reference>
<proteinExistence type="predicted"/>
<dbReference type="OrthoDB" id="1047314at2"/>
<comment type="caution">
    <text evidence="3">The sequence shown here is derived from an EMBL/GenBank/DDBJ whole genome shotgun (WGS) entry which is preliminary data.</text>
</comment>
<dbReference type="SUPFAM" id="SSF69318">
    <property type="entry name" value="Integrin alpha N-terminal domain"/>
    <property type="match status" value="2"/>
</dbReference>
<dbReference type="STRING" id="762982.HMPREF9442_01405"/>
<feature type="non-terminal residue" evidence="3">
    <location>
        <position position="744"/>
    </location>
</feature>
<dbReference type="RefSeq" id="WP_008626478.1">
    <property type="nucleotide sequence ID" value="NZ_GL883837.1"/>
</dbReference>
<dbReference type="InterPro" id="IPR028994">
    <property type="entry name" value="Integrin_alpha_N"/>
</dbReference>
<keyword evidence="4" id="KW-1185">Reference proteome</keyword>